<dbReference type="InterPro" id="IPR042183">
    <property type="entry name" value="MmgE/PrpD_sf_1"/>
</dbReference>
<dbReference type="InterPro" id="IPR045337">
    <property type="entry name" value="MmgE_PrpD_C"/>
</dbReference>
<dbReference type="InterPro" id="IPR005656">
    <property type="entry name" value="MmgE_PrpD"/>
</dbReference>
<evidence type="ECO:0000313" key="4">
    <source>
        <dbReference type="EMBL" id="TWF59206.1"/>
    </source>
</evidence>
<dbReference type="InterPro" id="IPR036148">
    <property type="entry name" value="MmgE/PrpD_sf"/>
</dbReference>
<evidence type="ECO:0000259" key="3">
    <source>
        <dbReference type="Pfam" id="PF19305"/>
    </source>
</evidence>
<comment type="similarity">
    <text evidence="1">Belongs to the PrpD family.</text>
</comment>
<dbReference type="Pfam" id="PF19305">
    <property type="entry name" value="MmgE_PrpD_C"/>
    <property type="match status" value="1"/>
</dbReference>
<organism evidence="4 5">
    <name type="scientific">Neorhizobium alkalisoli</name>
    <dbReference type="NCBI Taxonomy" id="528178"/>
    <lineage>
        <taxon>Bacteria</taxon>
        <taxon>Pseudomonadati</taxon>
        <taxon>Pseudomonadota</taxon>
        <taxon>Alphaproteobacteria</taxon>
        <taxon>Hyphomicrobiales</taxon>
        <taxon>Rhizobiaceae</taxon>
        <taxon>Rhizobium/Agrobacterium group</taxon>
        <taxon>Neorhizobium</taxon>
    </lineage>
</organism>
<feature type="domain" description="MmgE/PrpD N-terminal" evidence="2">
    <location>
        <begin position="8"/>
        <end position="249"/>
    </location>
</feature>
<dbReference type="Gene3D" id="3.30.1330.120">
    <property type="entry name" value="2-methylcitrate dehydratase PrpD"/>
    <property type="match status" value="1"/>
</dbReference>
<dbReference type="InterPro" id="IPR045336">
    <property type="entry name" value="MmgE_PrpD_N"/>
</dbReference>
<evidence type="ECO:0000313" key="5">
    <source>
        <dbReference type="Proteomes" id="UP000320653"/>
    </source>
</evidence>
<feature type="domain" description="MmgE/PrpD C-terminal" evidence="3">
    <location>
        <begin position="272"/>
        <end position="430"/>
    </location>
</feature>
<reference evidence="4 5" key="1">
    <citation type="submission" date="2019-06" db="EMBL/GenBank/DDBJ databases">
        <title>Sorghum-associated microbial communities from plants grown in Nebraska, USA.</title>
        <authorList>
            <person name="Schachtman D."/>
        </authorList>
    </citation>
    <scope>NUCLEOTIDE SEQUENCE [LARGE SCALE GENOMIC DNA]</scope>
    <source>
        <strain evidence="4 5">1225</strain>
    </source>
</reference>
<dbReference type="EMBL" id="VIWP01000001">
    <property type="protein sequence ID" value="TWF59206.1"/>
    <property type="molecule type" value="Genomic_DNA"/>
</dbReference>
<dbReference type="Gene3D" id="1.10.4100.10">
    <property type="entry name" value="2-methylcitrate dehydratase PrpD"/>
    <property type="match status" value="1"/>
</dbReference>
<keyword evidence="5" id="KW-1185">Reference proteome</keyword>
<protein>
    <submittedName>
        <fullName evidence="4">2-methylcitrate dehydratase PrpD</fullName>
    </submittedName>
</protein>
<dbReference type="SUPFAM" id="SSF103378">
    <property type="entry name" value="2-methylcitrate dehydratase PrpD"/>
    <property type="match status" value="1"/>
</dbReference>
<proteinExistence type="inferred from homology"/>
<dbReference type="RefSeq" id="WP_145633298.1">
    <property type="nucleotide sequence ID" value="NZ_VIWP01000001.1"/>
</dbReference>
<dbReference type="Proteomes" id="UP000320653">
    <property type="component" value="Unassembled WGS sequence"/>
</dbReference>
<dbReference type="OrthoDB" id="9795089at2"/>
<name>A0A561R9C2_9HYPH</name>
<evidence type="ECO:0000259" key="2">
    <source>
        <dbReference type="Pfam" id="PF03972"/>
    </source>
</evidence>
<sequence>MADVTRILSHYAAETSYQDLPAEVVVRAKLLIIDFIGSIVRASKEADSTPSILAMVRKLGLGAAGDASVFGLQQRYSPAIAALLNGAFGHSLDFDDTHASSSLHPSAPVVSAAFAAAQTTGSSGKALIAAIVTGYEVCCRLGNALDPTAHYARGFHPTATAGVFGAAAAVGNLYGLDAKRVASAYGVAASQAAGSLQFLVNGAWNKRYQVGAAAMNGVIAATLAREGFVGAADAIEGKHGFLSGYSDGAVPQRGVDKLGETYETMMIGVKPYPSCRYTHAAIDGILSLRSAQGIAPADIISIDIGLHRNGITLTGEPLEAKRRPRSVVDGQFSMPFTAAVAMKKGQFGWDDYALLGTSEIDALASRVTVSRDESLEGRPHPFGANIRLRTSSGEFSAHVPDPRGEPENFPTEADFCSKFRLLAEPVLGTGVTDRLLNSLLHLDDIKDMSGLAVELA</sequence>
<gene>
    <name evidence="4" type="ORF">FHW37_1011012</name>
</gene>
<dbReference type="Pfam" id="PF03972">
    <property type="entry name" value="MmgE_PrpD_N"/>
    <property type="match status" value="1"/>
</dbReference>
<evidence type="ECO:0000256" key="1">
    <source>
        <dbReference type="ARBA" id="ARBA00006174"/>
    </source>
</evidence>
<dbReference type="InterPro" id="IPR042188">
    <property type="entry name" value="MmgE/PrpD_sf_2"/>
</dbReference>
<dbReference type="AlphaFoldDB" id="A0A561R9C2"/>
<comment type="caution">
    <text evidence="4">The sequence shown here is derived from an EMBL/GenBank/DDBJ whole genome shotgun (WGS) entry which is preliminary data.</text>
</comment>
<accession>A0A561R9C2</accession>
<dbReference type="PANTHER" id="PTHR16943:SF8">
    <property type="entry name" value="2-METHYLCITRATE DEHYDRATASE"/>
    <property type="match status" value="1"/>
</dbReference>
<dbReference type="PANTHER" id="PTHR16943">
    <property type="entry name" value="2-METHYLCITRATE DEHYDRATASE-RELATED"/>
    <property type="match status" value="1"/>
</dbReference>
<dbReference type="GO" id="GO:0016829">
    <property type="term" value="F:lyase activity"/>
    <property type="evidence" value="ECO:0007669"/>
    <property type="project" value="InterPro"/>
</dbReference>